<dbReference type="InterPro" id="IPR052729">
    <property type="entry name" value="Acyl/Acetyltrans_Enzymes"/>
</dbReference>
<dbReference type="PROSITE" id="PS51186">
    <property type="entry name" value="GNAT"/>
    <property type="match status" value="1"/>
</dbReference>
<dbReference type="RefSeq" id="WP_092695653.1">
    <property type="nucleotide sequence ID" value="NZ_CBDDGO010000004.1"/>
</dbReference>
<dbReference type="STRING" id="641238.SAMN04490244_11153"/>
<dbReference type="SUPFAM" id="SSF55729">
    <property type="entry name" value="Acyl-CoA N-acyltransferases (Nat)"/>
    <property type="match status" value="1"/>
</dbReference>
<evidence type="ECO:0000313" key="2">
    <source>
        <dbReference type="EMBL" id="SES34110.1"/>
    </source>
</evidence>
<gene>
    <name evidence="2" type="ORF">SAMN04490244_11153</name>
</gene>
<protein>
    <recommendedName>
        <fullName evidence="1">N-acetyltransferase domain-containing protein</fullName>
    </recommendedName>
</protein>
<sequence>MSPEIRPMTRDDLSHVLDWAADEGWNPGQSDAAHFIGADPEGFLMALHDGAPAAAVSVVRVGPEHAFLGLFLCRADLRGRGLGTAVWTSGLARVNGASVGLDGVVAQQESYGRAGFQRHHATLRFAGSVPAPAGRLVSRPFSEADLADALALDTAATGFARAPFLTGWLKNAPDRHVRAIHIGGHLAGYAAMRRCRVGWKIGPLHARDETVARRLLDDLVVLAEGAQIMLDVPDCNAPALAAAEALGLSQVFETARMWTGPAPGGDTALEYGVCTLELG</sequence>
<dbReference type="AlphaFoldDB" id="A0A1H9WJQ6"/>
<keyword evidence="3" id="KW-1185">Reference proteome</keyword>
<dbReference type="Proteomes" id="UP000198885">
    <property type="component" value="Unassembled WGS sequence"/>
</dbReference>
<feature type="domain" description="N-acetyltransferase" evidence="1">
    <location>
        <begin position="3"/>
        <end position="142"/>
    </location>
</feature>
<name>A0A1H9WJQ6_9RHOB</name>
<proteinExistence type="predicted"/>
<dbReference type="Pfam" id="PF00583">
    <property type="entry name" value="Acetyltransf_1"/>
    <property type="match status" value="1"/>
</dbReference>
<evidence type="ECO:0000313" key="3">
    <source>
        <dbReference type="Proteomes" id="UP000198885"/>
    </source>
</evidence>
<dbReference type="Gene3D" id="3.40.630.30">
    <property type="match status" value="1"/>
</dbReference>
<dbReference type="EMBL" id="FOGU01000011">
    <property type="protein sequence ID" value="SES34110.1"/>
    <property type="molecule type" value="Genomic_DNA"/>
</dbReference>
<dbReference type="PANTHER" id="PTHR47237:SF1">
    <property type="entry name" value="SLL0310 PROTEIN"/>
    <property type="match status" value="1"/>
</dbReference>
<dbReference type="Pfam" id="PF18014">
    <property type="entry name" value="Acetyltransf_18"/>
    <property type="match status" value="1"/>
</dbReference>
<dbReference type="PANTHER" id="PTHR47237">
    <property type="entry name" value="SLL0310 PROTEIN"/>
    <property type="match status" value="1"/>
</dbReference>
<accession>A0A1H9WJQ6</accession>
<organism evidence="2 3">
    <name type="scientific">Tranquillimonas rosea</name>
    <dbReference type="NCBI Taxonomy" id="641238"/>
    <lineage>
        <taxon>Bacteria</taxon>
        <taxon>Pseudomonadati</taxon>
        <taxon>Pseudomonadota</taxon>
        <taxon>Alphaproteobacteria</taxon>
        <taxon>Rhodobacterales</taxon>
        <taxon>Roseobacteraceae</taxon>
        <taxon>Tranquillimonas</taxon>
    </lineage>
</organism>
<evidence type="ECO:0000259" key="1">
    <source>
        <dbReference type="PROSITE" id="PS51186"/>
    </source>
</evidence>
<dbReference type="OrthoDB" id="20916at2"/>
<dbReference type="InterPro" id="IPR000182">
    <property type="entry name" value="GNAT_dom"/>
</dbReference>
<dbReference type="InterPro" id="IPR016181">
    <property type="entry name" value="Acyl_CoA_acyltransferase"/>
</dbReference>
<dbReference type="Gene3D" id="3.40.630.90">
    <property type="match status" value="1"/>
</dbReference>
<dbReference type="GO" id="GO:0016747">
    <property type="term" value="F:acyltransferase activity, transferring groups other than amino-acyl groups"/>
    <property type="evidence" value="ECO:0007669"/>
    <property type="project" value="InterPro"/>
</dbReference>
<reference evidence="2 3" key="1">
    <citation type="submission" date="2016-10" db="EMBL/GenBank/DDBJ databases">
        <authorList>
            <person name="de Groot N.N."/>
        </authorList>
    </citation>
    <scope>NUCLEOTIDE SEQUENCE [LARGE SCALE GENOMIC DNA]</scope>
    <source>
        <strain evidence="2 3">DSM 23042</strain>
    </source>
</reference>
<dbReference type="InterPro" id="IPR041496">
    <property type="entry name" value="YitH/HolE_GNAT"/>
</dbReference>